<name>A0A183FC51_HELPZ</name>
<dbReference type="EMBL" id="UZAH01013838">
    <property type="protein sequence ID" value="VDO41852.1"/>
    <property type="molecule type" value="Genomic_DNA"/>
</dbReference>
<evidence type="ECO:0000313" key="3">
    <source>
        <dbReference type="Proteomes" id="UP000050761"/>
    </source>
</evidence>
<dbReference type="Proteomes" id="UP000050761">
    <property type="component" value="Unassembled WGS sequence"/>
</dbReference>
<reference evidence="2 3" key="1">
    <citation type="submission" date="2018-11" db="EMBL/GenBank/DDBJ databases">
        <authorList>
            <consortium name="Pathogen Informatics"/>
        </authorList>
    </citation>
    <scope>NUCLEOTIDE SEQUENCE [LARGE SCALE GENOMIC DNA]</scope>
</reference>
<feature type="compositionally biased region" description="Acidic residues" evidence="1">
    <location>
        <begin position="82"/>
        <end position="99"/>
    </location>
</feature>
<gene>
    <name evidence="2" type="ORF">HPBE_LOCUS3744</name>
</gene>
<dbReference type="WBParaSite" id="HPBE_0000374301-mRNA-1">
    <property type="protein sequence ID" value="HPBE_0000374301-mRNA-1"/>
    <property type="gene ID" value="HPBE_0000374301"/>
</dbReference>
<feature type="region of interest" description="Disordered" evidence="1">
    <location>
        <begin position="66"/>
        <end position="99"/>
    </location>
</feature>
<evidence type="ECO:0000313" key="2">
    <source>
        <dbReference type="EMBL" id="VDO41852.1"/>
    </source>
</evidence>
<accession>A0A3P7YQB9</accession>
<keyword evidence="3" id="KW-1185">Reference proteome</keyword>
<proteinExistence type="predicted"/>
<accession>A0A183FC51</accession>
<organism evidence="3 4">
    <name type="scientific">Heligmosomoides polygyrus</name>
    <name type="common">Parasitic roundworm</name>
    <dbReference type="NCBI Taxonomy" id="6339"/>
    <lineage>
        <taxon>Eukaryota</taxon>
        <taxon>Metazoa</taxon>
        <taxon>Ecdysozoa</taxon>
        <taxon>Nematoda</taxon>
        <taxon>Chromadorea</taxon>
        <taxon>Rhabditida</taxon>
        <taxon>Rhabditina</taxon>
        <taxon>Rhabditomorpha</taxon>
        <taxon>Strongyloidea</taxon>
        <taxon>Heligmosomidae</taxon>
        <taxon>Heligmosomoides</taxon>
    </lineage>
</organism>
<sequence length="124" mass="13655">MLNGNVGGTLGLGVKELFSDIKDVNVKTLMGVCPEINYYNNVAITKLKTSRAPLLKADRSKIGRNDTTRTLVDSDLSASDDKDTEVEEDDEEDAYDTVEEETIVEEGEGVADDFSKEDELLLFC</sequence>
<dbReference type="AlphaFoldDB" id="A0A183FC51"/>
<evidence type="ECO:0000256" key="1">
    <source>
        <dbReference type="SAM" id="MobiDB-lite"/>
    </source>
</evidence>
<evidence type="ECO:0000313" key="4">
    <source>
        <dbReference type="WBParaSite" id="HPBE_0000374301-mRNA-1"/>
    </source>
</evidence>
<protein>
    <submittedName>
        <fullName evidence="2 4">Uncharacterized protein</fullName>
    </submittedName>
</protein>
<reference evidence="4" key="2">
    <citation type="submission" date="2019-09" db="UniProtKB">
        <authorList>
            <consortium name="WormBaseParasite"/>
        </authorList>
    </citation>
    <scope>IDENTIFICATION</scope>
</reference>